<sequence>MLGIPDVIPFYVRVLFALIFFILLLTSYFLGFFMIKTFIKNQKSYKNVHVFYFLYNLIVADIFKNIPQLFVYLPMLAIDGLDMMDSKLIQYVKLCAFLVFGSCFVFEILCEFQTLAYTAWVTLTICLSFNRFLTFFNPTIVRRNSKLQIIILCMLCWAIAIVFVVSKIFMNITKTYDYENFTVKDDMSKSTDCAIVLYAIAIWAYNVSPTVLFLLYVLSFIRVRRFSKLRSNSAVSASKFEVKNSINFDKVILIQGFFICITWQLNILVEYFTSEVLYFMNDEKSFYFTWLESCLRVILSMINPITFFICNRTAKDYFISSFKFW</sequence>
<proteinExistence type="predicted"/>
<organism evidence="1 2">
    <name type="scientific">Rhabditophanes sp. KR3021</name>
    <dbReference type="NCBI Taxonomy" id="114890"/>
    <lineage>
        <taxon>Eukaryota</taxon>
        <taxon>Metazoa</taxon>
        <taxon>Ecdysozoa</taxon>
        <taxon>Nematoda</taxon>
        <taxon>Chromadorea</taxon>
        <taxon>Rhabditida</taxon>
        <taxon>Tylenchina</taxon>
        <taxon>Panagrolaimomorpha</taxon>
        <taxon>Strongyloidoidea</taxon>
        <taxon>Alloionematidae</taxon>
        <taxon>Rhabditophanes</taxon>
    </lineage>
</organism>
<reference evidence="2" key="1">
    <citation type="submission" date="2016-11" db="UniProtKB">
        <authorList>
            <consortium name="WormBaseParasite"/>
        </authorList>
    </citation>
    <scope>IDENTIFICATION</scope>
    <source>
        <strain evidence="2">KR3021</strain>
    </source>
</reference>
<dbReference type="WBParaSite" id="RSKR_0000045966.1">
    <property type="protein sequence ID" value="RSKR_0000045966.1"/>
    <property type="gene ID" value="RSKR_0000045966"/>
</dbReference>
<accession>A0AC35THC0</accession>
<protein>
    <submittedName>
        <fullName evidence="2">G_PROTEIN_RECEP_F1_2 domain-containing protein</fullName>
    </submittedName>
</protein>
<evidence type="ECO:0000313" key="2">
    <source>
        <dbReference type="WBParaSite" id="RSKR_0000045966.1"/>
    </source>
</evidence>
<evidence type="ECO:0000313" key="1">
    <source>
        <dbReference type="Proteomes" id="UP000095286"/>
    </source>
</evidence>
<dbReference type="Proteomes" id="UP000095286">
    <property type="component" value="Unplaced"/>
</dbReference>
<name>A0AC35THC0_9BILA</name>